<feature type="compositionally biased region" description="Basic and acidic residues" evidence="1">
    <location>
        <begin position="173"/>
        <end position="186"/>
    </location>
</feature>
<reference evidence="2 3" key="1">
    <citation type="submission" date="2013-11" db="EMBL/GenBank/DDBJ databases">
        <title>Genome sequencing of Stegodyphus mimosarum.</title>
        <authorList>
            <person name="Bechsgaard J."/>
        </authorList>
    </citation>
    <scope>NUCLEOTIDE SEQUENCE [LARGE SCALE GENOMIC DNA]</scope>
</reference>
<organism evidence="2 3">
    <name type="scientific">Stegodyphus mimosarum</name>
    <name type="common">African social velvet spider</name>
    <dbReference type="NCBI Taxonomy" id="407821"/>
    <lineage>
        <taxon>Eukaryota</taxon>
        <taxon>Metazoa</taxon>
        <taxon>Ecdysozoa</taxon>
        <taxon>Arthropoda</taxon>
        <taxon>Chelicerata</taxon>
        <taxon>Arachnida</taxon>
        <taxon>Araneae</taxon>
        <taxon>Araneomorphae</taxon>
        <taxon>Entelegynae</taxon>
        <taxon>Eresoidea</taxon>
        <taxon>Eresidae</taxon>
        <taxon>Stegodyphus</taxon>
    </lineage>
</organism>
<dbReference type="EMBL" id="KK112544">
    <property type="protein sequence ID" value="KFM57937.1"/>
    <property type="molecule type" value="Genomic_DNA"/>
</dbReference>
<gene>
    <name evidence="2" type="ORF">X975_17404</name>
</gene>
<feature type="non-terminal residue" evidence="2">
    <location>
        <position position="235"/>
    </location>
</feature>
<dbReference type="AlphaFoldDB" id="A0A087SYJ8"/>
<evidence type="ECO:0000256" key="1">
    <source>
        <dbReference type="SAM" id="MobiDB-lite"/>
    </source>
</evidence>
<dbReference type="Proteomes" id="UP000054359">
    <property type="component" value="Unassembled WGS sequence"/>
</dbReference>
<keyword evidence="3" id="KW-1185">Reference proteome</keyword>
<accession>A0A087SYJ8</accession>
<name>A0A087SYJ8_STEMI</name>
<feature type="region of interest" description="Disordered" evidence="1">
    <location>
        <begin position="173"/>
        <end position="235"/>
    </location>
</feature>
<evidence type="ECO:0000313" key="2">
    <source>
        <dbReference type="EMBL" id="KFM57937.1"/>
    </source>
</evidence>
<protein>
    <submittedName>
        <fullName evidence="2">Uncharacterized protein</fullName>
    </submittedName>
</protein>
<proteinExistence type="predicted"/>
<evidence type="ECO:0000313" key="3">
    <source>
        <dbReference type="Proteomes" id="UP000054359"/>
    </source>
</evidence>
<sequence length="235" mass="26904">MFFRDKARPFKELNEDAAEFINLFEEDINKCSENLDHMLSDLFLESRRHHASDKEFLVTFSKKKYEIYKSTSSLLNELEEKWLKQISELKKKFVENTEIYLAGFKPSTEDPSDIIDRIRTVIGINREATDPVVIVNMSDASSTEFPRNGRRRGTANEIVDHSGINTTVEEEIKTDQRKNTRKKNIDVPEICSTPPNVSKVRSRKGTPNRVAADRTVPNSKGEKINADSYVEASTS</sequence>